<sequence length="126" mass="13036">MLADTAAIAAANVADSHVMSRPLAVDMIDRRTREWRRRGELIAVFTAALGGSAVSPMLAAKIEAAAELAVVAEMTRAAFMAGTGATADDVVRTANQAQRAEKALGIAARTKPQKPSLEAYLSGAAA</sequence>
<name>A0A2W7C9C8_9HYPH</name>
<dbReference type="Proteomes" id="UP000248616">
    <property type="component" value="Unassembled WGS sequence"/>
</dbReference>
<evidence type="ECO:0000313" key="2">
    <source>
        <dbReference type="Proteomes" id="UP000248616"/>
    </source>
</evidence>
<dbReference type="AlphaFoldDB" id="A0A2W7C9C8"/>
<dbReference type="EMBL" id="MZXV01000013">
    <property type="protein sequence ID" value="PZV39745.1"/>
    <property type="molecule type" value="Genomic_DNA"/>
</dbReference>
<dbReference type="OrthoDB" id="9920292at2"/>
<protein>
    <submittedName>
        <fullName evidence="1">Uncharacterized protein</fullName>
    </submittedName>
</protein>
<organism evidence="1 2">
    <name type="scientific">Mesorhizobium kowhaii</name>
    <dbReference type="NCBI Taxonomy" id="1300272"/>
    <lineage>
        <taxon>Bacteria</taxon>
        <taxon>Pseudomonadati</taxon>
        <taxon>Pseudomonadota</taxon>
        <taxon>Alphaproteobacteria</taxon>
        <taxon>Hyphomicrobiales</taxon>
        <taxon>Phyllobacteriaceae</taxon>
        <taxon>Mesorhizobium</taxon>
    </lineage>
</organism>
<reference evidence="2" key="1">
    <citation type="submission" date="2017-03" db="EMBL/GenBank/DDBJ databases">
        <authorList>
            <person name="Safronova V.I."/>
            <person name="Sazanova A.L."/>
            <person name="Chirak E.R."/>
        </authorList>
    </citation>
    <scope>NUCLEOTIDE SEQUENCE [LARGE SCALE GENOMIC DNA]</scope>
    <source>
        <strain evidence="2">Ach-343</strain>
    </source>
</reference>
<keyword evidence="2" id="KW-1185">Reference proteome</keyword>
<evidence type="ECO:0000313" key="1">
    <source>
        <dbReference type="EMBL" id="PZV39745.1"/>
    </source>
</evidence>
<accession>A0A2W7C9C8</accession>
<gene>
    <name evidence="1" type="ORF">B5V02_07395</name>
</gene>
<proteinExistence type="predicted"/>
<dbReference type="RefSeq" id="WP_111543486.1">
    <property type="nucleotide sequence ID" value="NZ_MZXV01000013.1"/>
</dbReference>
<comment type="caution">
    <text evidence="1">The sequence shown here is derived from an EMBL/GenBank/DDBJ whole genome shotgun (WGS) entry which is preliminary data.</text>
</comment>